<dbReference type="EMBL" id="BK032608">
    <property type="protein sequence ID" value="DAF51020.1"/>
    <property type="molecule type" value="Genomic_DNA"/>
</dbReference>
<dbReference type="InterPro" id="IPR056937">
    <property type="entry name" value="YqbQ/XkdQ"/>
</dbReference>
<evidence type="ECO:0000313" key="2">
    <source>
        <dbReference type="EMBL" id="DAF51020.1"/>
    </source>
</evidence>
<protein>
    <submittedName>
        <fullName evidence="2">43 kDa tail protein</fullName>
    </submittedName>
</protein>
<organism evidence="2">
    <name type="scientific">Siphoviridae sp. ctFIm6</name>
    <dbReference type="NCBI Taxonomy" id="2827818"/>
    <lineage>
        <taxon>Viruses</taxon>
        <taxon>Duplodnaviria</taxon>
        <taxon>Heunggongvirae</taxon>
        <taxon>Uroviricota</taxon>
        <taxon>Caudoviricetes</taxon>
    </lineage>
</organism>
<sequence length="346" mass="37548">MGRSVDDHRVILYQGSTCRDITAATASVELRDELDALSVEVSFTALRNNLNDKYAHWYNIAPGDKLRIVNGGAEVFSGVILEVGQDGSVRANDPGWYLTRSQIILQLDRAAAPDAVARMCAKAGIKAGRVELPPTRISKVWFGETPENILKDILDICTAETGKTYIRRVREGALQVYPLPQTAVTLYHKPAASLGAFDATLAKGSISGSDSMEDLVNSVVLVEQSNNAGRVLGRASNAASIARYGLLQQVEELSGDETTAQARQRVKNLLWQQDKITKERTVEDLWGDDAAVSGALVQFVPNRYDVSGPLRITGVTHRYGAEHLMSVTVHADKTTRAAGDLDTVSV</sequence>
<evidence type="ECO:0000259" key="1">
    <source>
        <dbReference type="Pfam" id="PF24032"/>
    </source>
</evidence>
<reference evidence="2" key="1">
    <citation type="journal article" date="2021" name="Proc. Natl. Acad. Sci. U.S.A.">
        <title>A Catalog of Tens of Thousands of Viruses from Human Metagenomes Reveals Hidden Associations with Chronic Diseases.</title>
        <authorList>
            <person name="Tisza M.J."/>
            <person name="Buck C.B."/>
        </authorList>
    </citation>
    <scope>NUCLEOTIDE SEQUENCE</scope>
    <source>
        <strain evidence="2">CtFIm6</strain>
    </source>
</reference>
<feature type="domain" description="YqbQ/XkdQ" evidence="1">
    <location>
        <begin position="40"/>
        <end position="329"/>
    </location>
</feature>
<name>A0A8S5SIY2_9CAUD</name>
<dbReference type="SUPFAM" id="SSF69279">
    <property type="entry name" value="Phage tail proteins"/>
    <property type="match status" value="1"/>
</dbReference>
<proteinExistence type="predicted"/>
<accession>A0A8S5SIY2</accession>
<dbReference type="Pfam" id="PF24032">
    <property type="entry name" value="YQBQ"/>
    <property type="match status" value="1"/>
</dbReference>